<comment type="catalytic activity">
    <reaction evidence="2">
        <text>(6S)-5-formyl-5,6,7,8-tetrahydrofolate + ATP = (6R)-5,10-methenyltetrahydrofolate + ADP + phosphate</text>
        <dbReference type="Rhea" id="RHEA:10488"/>
        <dbReference type="ChEBI" id="CHEBI:30616"/>
        <dbReference type="ChEBI" id="CHEBI:43474"/>
        <dbReference type="ChEBI" id="CHEBI:57455"/>
        <dbReference type="ChEBI" id="CHEBI:57457"/>
        <dbReference type="ChEBI" id="CHEBI:456216"/>
        <dbReference type="EC" id="6.3.3.2"/>
    </reaction>
</comment>
<dbReference type="GO" id="GO:0005524">
    <property type="term" value="F:ATP binding"/>
    <property type="evidence" value="ECO:0007669"/>
    <property type="project" value="UniProtKB-KW"/>
</dbReference>
<dbReference type="Pfam" id="PF01812">
    <property type="entry name" value="5-FTHF_cyc-lig"/>
    <property type="match status" value="1"/>
</dbReference>
<organism evidence="3 4">
    <name type="scientific">Piscinibacter sakaiensis</name>
    <name type="common">Ideonella sakaiensis</name>
    <dbReference type="NCBI Taxonomy" id="1547922"/>
    <lineage>
        <taxon>Bacteria</taxon>
        <taxon>Pseudomonadati</taxon>
        <taxon>Pseudomonadota</taxon>
        <taxon>Betaproteobacteria</taxon>
        <taxon>Burkholderiales</taxon>
        <taxon>Sphaerotilaceae</taxon>
        <taxon>Piscinibacter</taxon>
    </lineage>
</organism>
<proteinExistence type="inferred from homology"/>
<evidence type="ECO:0000313" key="3">
    <source>
        <dbReference type="EMBL" id="GAP37595.1"/>
    </source>
</evidence>
<reference evidence="4" key="1">
    <citation type="submission" date="2015-07" db="EMBL/GenBank/DDBJ databases">
        <title>Discovery of a poly(ethylene terephthalate assimilation.</title>
        <authorList>
            <person name="Yoshida S."/>
            <person name="Hiraga K."/>
            <person name="Takehana T."/>
            <person name="Taniguchi I."/>
            <person name="Yamaji H."/>
            <person name="Maeda Y."/>
            <person name="Toyohara K."/>
            <person name="Miyamoto K."/>
            <person name="Kimura Y."/>
            <person name="Oda K."/>
        </authorList>
    </citation>
    <scope>NUCLEOTIDE SEQUENCE [LARGE SCALE GENOMIC DNA]</scope>
    <source>
        <strain evidence="4">NBRC 110686 / TISTR 2288 / 201-F6</strain>
    </source>
</reference>
<gene>
    <name evidence="3" type="ORF">ISF6_3540</name>
</gene>
<dbReference type="EMBL" id="BBYR01000051">
    <property type="protein sequence ID" value="GAP37595.1"/>
    <property type="molecule type" value="Genomic_DNA"/>
</dbReference>
<dbReference type="Gene3D" id="3.40.50.10420">
    <property type="entry name" value="NagB/RpiA/CoA transferase-like"/>
    <property type="match status" value="1"/>
</dbReference>
<reference evidence="3 4" key="2">
    <citation type="journal article" date="2016" name="Science">
        <title>A bacterium that degrades and assimilates poly(ethylene terephthalate).</title>
        <authorList>
            <person name="Yoshida S."/>
            <person name="Hiraga K."/>
            <person name="Takehana T."/>
            <person name="Taniguchi I."/>
            <person name="Yamaji H."/>
            <person name="Maeda Y."/>
            <person name="Toyohara K."/>
            <person name="Miyamoto K."/>
            <person name="Kimura Y."/>
            <person name="Oda K."/>
        </authorList>
    </citation>
    <scope>NUCLEOTIDE SEQUENCE [LARGE SCALE GENOMIC DNA]</scope>
    <source>
        <strain evidence="4">NBRC 110686 / TISTR 2288 / 201-F6</strain>
    </source>
</reference>
<dbReference type="GO" id="GO:0030272">
    <property type="term" value="F:5-formyltetrahydrofolate cyclo-ligase activity"/>
    <property type="evidence" value="ECO:0007669"/>
    <property type="project" value="UniProtKB-EC"/>
</dbReference>
<comment type="cofactor">
    <cofactor evidence="2">
        <name>Mg(2+)</name>
        <dbReference type="ChEBI" id="CHEBI:18420"/>
    </cofactor>
</comment>
<keyword evidence="4" id="KW-1185">Reference proteome</keyword>
<evidence type="ECO:0000256" key="2">
    <source>
        <dbReference type="RuleBase" id="RU361279"/>
    </source>
</evidence>
<dbReference type="EC" id="6.3.3.2" evidence="2"/>
<sequence length="196" mass="21086">MMATSVPHAPGEERAALRLRLRAARQAFVASPERAAAEAALGAHLAGVLRALEPQCLGLYWPIRSEFNAAPACAADPVLAAPPWALPWTQRSPREMRFRLWDRAAPTARDECGLPCSEGAEVTPDVVLVPCLGYTVNGYRLGYGAGYFDRWMAAHPQVTAVGVAWAVSRLAPGEFVPEPHDQPLMLVVDEHGVVAG</sequence>
<evidence type="ECO:0000256" key="1">
    <source>
        <dbReference type="PIRSR" id="PIRSR006806-1"/>
    </source>
</evidence>
<feature type="binding site" evidence="1">
    <location>
        <position position="66"/>
    </location>
    <ligand>
        <name>substrate</name>
    </ligand>
</feature>
<dbReference type="AlphaFoldDB" id="A0A0K8P5W8"/>
<dbReference type="InterPro" id="IPR024185">
    <property type="entry name" value="FTHF_cligase-like_sf"/>
</dbReference>
<protein>
    <recommendedName>
        <fullName evidence="2">5-formyltetrahydrofolate cyclo-ligase</fullName>
        <ecNumber evidence="2">6.3.3.2</ecNumber>
    </recommendedName>
</protein>
<dbReference type="GO" id="GO:0046872">
    <property type="term" value="F:metal ion binding"/>
    <property type="evidence" value="ECO:0007669"/>
    <property type="project" value="UniProtKB-KW"/>
</dbReference>
<dbReference type="SUPFAM" id="SSF100950">
    <property type="entry name" value="NagB/RpiA/CoA transferase-like"/>
    <property type="match status" value="1"/>
</dbReference>
<dbReference type="InterPro" id="IPR037171">
    <property type="entry name" value="NagB/RpiA_transferase-like"/>
</dbReference>
<keyword evidence="1 2" id="KW-0547">Nucleotide-binding</keyword>
<comment type="similarity">
    <text evidence="2">Belongs to the 5-formyltetrahydrofolate cyclo-ligase family.</text>
</comment>
<name>A0A0K8P5W8_PISS1</name>
<dbReference type="PIRSF" id="PIRSF006806">
    <property type="entry name" value="FTHF_cligase"/>
    <property type="match status" value="1"/>
</dbReference>
<dbReference type="Proteomes" id="UP000037660">
    <property type="component" value="Unassembled WGS sequence"/>
</dbReference>
<keyword evidence="3" id="KW-0436">Ligase</keyword>
<evidence type="ECO:0000313" key="4">
    <source>
        <dbReference type="Proteomes" id="UP000037660"/>
    </source>
</evidence>
<feature type="binding site" evidence="1">
    <location>
        <begin position="14"/>
        <end position="18"/>
    </location>
    <ligand>
        <name>ATP</name>
        <dbReference type="ChEBI" id="CHEBI:30616"/>
    </ligand>
</feature>
<dbReference type="STRING" id="1547922.ISF6_3540"/>
<dbReference type="InterPro" id="IPR002698">
    <property type="entry name" value="FTHF_cligase"/>
</dbReference>
<keyword evidence="2" id="KW-0479">Metal-binding</keyword>
<comment type="caution">
    <text evidence="3">The sequence shown here is derived from an EMBL/GenBank/DDBJ whole genome shotgun (WGS) entry which is preliminary data.</text>
</comment>
<accession>A0A0K8P5W8</accession>
<dbReference type="NCBIfam" id="TIGR02727">
    <property type="entry name" value="MTHFS_bact"/>
    <property type="match status" value="1"/>
</dbReference>
<keyword evidence="2" id="KW-0460">Magnesium</keyword>
<keyword evidence="1 2" id="KW-0067">ATP-binding</keyword>